<reference evidence="1 2" key="1">
    <citation type="submission" date="2024-10" db="EMBL/GenBank/DDBJ databases">
        <authorList>
            <person name="Riesco R."/>
        </authorList>
    </citation>
    <scope>NUCLEOTIDE SEQUENCE [LARGE SCALE GENOMIC DNA]</scope>
    <source>
        <strain evidence="1 2">NCIMB 15449</strain>
    </source>
</reference>
<sequence>MTDSFERNLDTQARRLADIDKAIDAALADDPETSQLPVSADRQTYAQLTQFNDGLREQNGWSDVDLDAALTPEHRDDLTAWRKRQRLPWSTTDLAMVGVAGLVGALCVWFDSSTDRAVRTQFDALSKSDRVRKWEKSGKRLPIDFMGKGFGGRAHRMKSGGHDILRLVSTLRQIVDGEFRGVRWEFGERIPVVEVGQFADVDDWMDAAIALMQHLVADFLTPMSLPVPGMSWLYESDNENIKDFALHAYSGLRQGEGWNLRQATVGPGLTSVITELIIRTHVHADAYQRTGTAVLSDHDQRKHTELRLAAHSLVGAASLGKAAAAALSIRSERGVLHPAALRHIQVPALILSGKLAVTIVTDARAAQRLSAPSWDDLLIGTAQVWQLDLPASLERAALNNVSKES</sequence>
<dbReference type="Proteomes" id="UP001609175">
    <property type="component" value="Unassembled WGS sequence"/>
</dbReference>
<comment type="caution">
    <text evidence="1">The sequence shown here is derived from an EMBL/GenBank/DDBJ whole genome shotgun (WGS) entry which is preliminary data.</text>
</comment>
<evidence type="ECO:0000313" key="1">
    <source>
        <dbReference type="EMBL" id="MFH5207421.1"/>
    </source>
</evidence>
<dbReference type="EMBL" id="JBIMSO010000018">
    <property type="protein sequence ID" value="MFH5207421.1"/>
    <property type="molecule type" value="Genomic_DNA"/>
</dbReference>
<dbReference type="RefSeq" id="WP_395112825.1">
    <property type="nucleotide sequence ID" value="NZ_JBIMSO010000018.1"/>
</dbReference>
<proteinExistence type="predicted"/>
<protein>
    <submittedName>
        <fullName evidence="1">Uncharacterized protein</fullName>
    </submittedName>
</protein>
<gene>
    <name evidence="1" type="ORF">ACHIPZ_04185</name>
</gene>
<accession>A0ABW7JJX3</accession>
<evidence type="ECO:0000313" key="2">
    <source>
        <dbReference type="Proteomes" id="UP001609175"/>
    </source>
</evidence>
<name>A0ABW7JJX3_9NOCA</name>
<organism evidence="1 2">
    <name type="scientific">Antrihabitans spumae</name>
    <dbReference type="NCBI Taxonomy" id="3373370"/>
    <lineage>
        <taxon>Bacteria</taxon>
        <taxon>Bacillati</taxon>
        <taxon>Actinomycetota</taxon>
        <taxon>Actinomycetes</taxon>
        <taxon>Mycobacteriales</taxon>
        <taxon>Nocardiaceae</taxon>
        <taxon>Antrihabitans</taxon>
    </lineage>
</organism>